<keyword evidence="3" id="KW-1185">Reference proteome</keyword>
<dbReference type="InterPro" id="IPR025240">
    <property type="entry name" value="DUF4189"/>
</dbReference>
<sequence length="60" mass="6503">MANTYRNQCIAVAAGDNGSKIRFGQSEDDALADAMQACSSSGYTECHQYHSKCSTPQRIN</sequence>
<accession>A0A0F3KGA5</accession>
<name>A0A0F3KGA5_9GAMM</name>
<dbReference type="Proteomes" id="UP000033651">
    <property type="component" value="Unassembled WGS sequence"/>
</dbReference>
<dbReference type="AlphaFoldDB" id="A0A0F3KGA5"/>
<evidence type="ECO:0000313" key="2">
    <source>
        <dbReference type="EMBL" id="KJV29134.1"/>
    </source>
</evidence>
<gene>
    <name evidence="2" type="ORF">VI08_16275</name>
</gene>
<dbReference type="EMBL" id="JZRB01000039">
    <property type="protein sequence ID" value="KJV29134.1"/>
    <property type="molecule type" value="Genomic_DNA"/>
</dbReference>
<dbReference type="PATRIC" id="fig|345309.4.peg.2867"/>
<reference evidence="2 3" key="1">
    <citation type="submission" date="2015-03" db="EMBL/GenBank/DDBJ databases">
        <title>Draft genome sequence of Luteibacter yeojuensis strain SU11.</title>
        <authorList>
            <person name="Sulaiman J."/>
            <person name="Priya K."/>
            <person name="Chan K.-G."/>
        </authorList>
    </citation>
    <scope>NUCLEOTIDE SEQUENCE [LARGE SCALE GENOMIC DNA]</scope>
    <source>
        <strain evidence="2 3">SU11</strain>
    </source>
</reference>
<dbReference type="Pfam" id="PF13827">
    <property type="entry name" value="DUF4189"/>
    <property type="match status" value="1"/>
</dbReference>
<proteinExistence type="predicted"/>
<comment type="caution">
    <text evidence="2">The sequence shown here is derived from an EMBL/GenBank/DDBJ whole genome shotgun (WGS) entry which is preliminary data.</text>
</comment>
<organism evidence="2 3">
    <name type="scientific">Luteibacter yeojuensis</name>
    <dbReference type="NCBI Taxonomy" id="345309"/>
    <lineage>
        <taxon>Bacteria</taxon>
        <taxon>Pseudomonadati</taxon>
        <taxon>Pseudomonadota</taxon>
        <taxon>Gammaproteobacteria</taxon>
        <taxon>Lysobacterales</taxon>
        <taxon>Rhodanobacteraceae</taxon>
        <taxon>Luteibacter</taxon>
    </lineage>
</organism>
<protein>
    <recommendedName>
        <fullName evidence="1">DUF4189 domain-containing protein</fullName>
    </recommendedName>
</protein>
<feature type="domain" description="DUF4189" evidence="1">
    <location>
        <begin position="3"/>
        <end position="53"/>
    </location>
</feature>
<evidence type="ECO:0000313" key="3">
    <source>
        <dbReference type="Proteomes" id="UP000033651"/>
    </source>
</evidence>
<evidence type="ECO:0000259" key="1">
    <source>
        <dbReference type="Pfam" id="PF13827"/>
    </source>
</evidence>